<keyword evidence="2" id="KW-1185">Reference proteome</keyword>
<protein>
    <submittedName>
        <fullName evidence="1">Uncharacterized protein</fullName>
    </submittedName>
</protein>
<dbReference type="RefSeq" id="WP_260217547.1">
    <property type="nucleotide sequence ID" value="NZ_JAJAGO010000004.1"/>
</dbReference>
<organism evidence="1 2">
    <name type="scientific">Streptomyces gossypii</name>
    <dbReference type="NCBI Taxonomy" id="2883101"/>
    <lineage>
        <taxon>Bacteria</taxon>
        <taxon>Bacillati</taxon>
        <taxon>Actinomycetota</taxon>
        <taxon>Actinomycetes</taxon>
        <taxon>Kitasatosporales</taxon>
        <taxon>Streptomycetaceae</taxon>
        <taxon>Streptomyces</taxon>
    </lineage>
</organism>
<evidence type="ECO:0000313" key="1">
    <source>
        <dbReference type="EMBL" id="MCT2590234.1"/>
    </source>
</evidence>
<name>A0ABT2JQR8_9ACTN</name>
<reference evidence="1 2" key="1">
    <citation type="submission" date="2021-10" db="EMBL/GenBank/DDBJ databases">
        <title>Streptomyces gossypii sp. nov., isolated from soil collected from cotton field.</title>
        <authorList>
            <person name="Ge X."/>
            <person name="Chen X."/>
            <person name="Liu W."/>
        </authorList>
    </citation>
    <scope>NUCLEOTIDE SEQUENCE [LARGE SCALE GENOMIC DNA]</scope>
    <source>
        <strain evidence="1 2">N2-109</strain>
    </source>
</reference>
<comment type="caution">
    <text evidence="1">The sequence shown here is derived from an EMBL/GenBank/DDBJ whole genome shotgun (WGS) entry which is preliminary data.</text>
</comment>
<proteinExistence type="predicted"/>
<evidence type="ECO:0000313" key="2">
    <source>
        <dbReference type="Proteomes" id="UP001156389"/>
    </source>
</evidence>
<accession>A0ABT2JQR8</accession>
<sequence>MGNIERTVAFFEIVRGKDADNARMERVPWQQSLSALAHREPRSRIYSSDSGNYLGQTVELSNRQHLLVGRITTGPLQTVDLDRLLIEEMRLEGNKGTIDTTAVCFLDFGNIIGIMQSKQGSPRASAIQNWMNACGLADEEIALWPVISDHTWEKLENASAVHSFEFTYRPNPLAPPPEEVGLSTYNKISNERYPDHKITVKLEVPKRGGLSPMAKLRGHRRMQEDIHSFMAELGYLEGPTGVERARAIVTVENSDGEYVEEPLDFIKHHVTVKTRVEVHSGDSRPSPHASIDGIMEAARLHKDSLKAAVSADD</sequence>
<dbReference type="EMBL" id="JAJAGO010000004">
    <property type="protein sequence ID" value="MCT2590234.1"/>
    <property type="molecule type" value="Genomic_DNA"/>
</dbReference>
<gene>
    <name evidence="1" type="ORF">LHJ74_09960</name>
</gene>
<dbReference type="Proteomes" id="UP001156389">
    <property type="component" value="Unassembled WGS sequence"/>
</dbReference>